<organism evidence="2">
    <name type="scientific">Arundo donax</name>
    <name type="common">Giant reed</name>
    <name type="synonym">Donax arundinaceus</name>
    <dbReference type="NCBI Taxonomy" id="35708"/>
    <lineage>
        <taxon>Eukaryota</taxon>
        <taxon>Viridiplantae</taxon>
        <taxon>Streptophyta</taxon>
        <taxon>Embryophyta</taxon>
        <taxon>Tracheophyta</taxon>
        <taxon>Spermatophyta</taxon>
        <taxon>Magnoliopsida</taxon>
        <taxon>Liliopsida</taxon>
        <taxon>Poales</taxon>
        <taxon>Poaceae</taxon>
        <taxon>PACMAD clade</taxon>
        <taxon>Arundinoideae</taxon>
        <taxon>Arundineae</taxon>
        <taxon>Arundo</taxon>
    </lineage>
</organism>
<reference evidence="2" key="1">
    <citation type="submission" date="2014-09" db="EMBL/GenBank/DDBJ databases">
        <authorList>
            <person name="Magalhaes I.L.F."/>
            <person name="Oliveira U."/>
            <person name="Santos F.R."/>
            <person name="Vidigal T.H.D.A."/>
            <person name="Brescovit A.D."/>
            <person name="Santos A.J."/>
        </authorList>
    </citation>
    <scope>NUCLEOTIDE SEQUENCE</scope>
    <source>
        <tissue evidence="2">Shoot tissue taken approximately 20 cm above the soil surface</tissue>
    </source>
</reference>
<dbReference type="AlphaFoldDB" id="A0A0A9BLI5"/>
<proteinExistence type="predicted"/>
<protein>
    <submittedName>
        <fullName evidence="2">Uncharacterized protein</fullName>
    </submittedName>
</protein>
<accession>A0A0A9BLI5</accession>
<reference evidence="2" key="2">
    <citation type="journal article" date="2015" name="Data Brief">
        <title>Shoot transcriptome of the giant reed, Arundo donax.</title>
        <authorList>
            <person name="Barrero R.A."/>
            <person name="Guerrero F.D."/>
            <person name="Moolhuijzen P."/>
            <person name="Goolsby J.A."/>
            <person name="Tidwell J."/>
            <person name="Bellgard S.E."/>
            <person name="Bellgard M.I."/>
        </authorList>
    </citation>
    <scope>NUCLEOTIDE SEQUENCE</scope>
    <source>
        <tissue evidence="2">Shoot tissue taken approximately 20 cm above the soil surface</tissue>
    </source>
</reference>
<evidence type="ECO:0000313" key="2">
    <source>
        <dbReference type="EMBL" id="JAD64241.1"/>
    </source>
</evidence>
<sequence length="27" mass="3196">MNQRPKRSSTIKTTDDERNYTKVKINA</sequence>
<dbReference type="EMBL" id="GBRH01233654">
    <property type="protein sequence ID" value="JAD64241.1"/>
    <property type="molecule type" value="Transcribed_RNA"/>
</dbReference>
<feature type="region of interest" description="Disordered" evidence="1">
    <location>
        <begin position="1"/>
        <end position="27"/>
    </location>
</feature>
<evidence type="ECO:0000256" key="1">
    <source>
        <dbReference type="SAM" id="MobiDB-lite"/>
    </source>
</evidence>
<name>A0A0A9BLI5_ARUDO</name>